<proteinExistence type="predicted"/>
<comment type="caution">
    <text evidence="2">The sequence shown here is derived from an EMBL/GenBank/DDBJ whole genome shotgun (WGS) entry which is preliminary data.</text>
</comment>
<feature type="region of interest" description="Disordered" evidence="1">
    <location>
        <begin position="1"/>
        <end position="108"/>
    </location>
</feature>
<evidence type="ECO:0000313" key="2">
    <source>
        <dbReference type="EMBL" id="CAD6234961.1"/>
    </source>
</evidence>
<organism evidence="2 3">
    <name type="scientific">Miscanthus lutarioriparius</name>
    <dbReference type="NCBI Taxonomy" id="422564"/>
    <lineage>
        <taxon>Eukaryota</taxon>
        <taxon>Viridiplantae</taxon>
        <taxon>Streptophyta</taxon>
        <taxon>Embryophyta</taxon>
        <taxon>Tracheophyta</taxon>
        <taxon>Spermatophyta</taxon>
        <taxon>Magnoliopsida</taxon>
        <taxon>Liliopsida</taxon>
        <taxon>Poales</taxon>
        <taxon>Poaceae</taxon>
        <taxon>PACMAD clade</taxon>
        <taxon>Panicoideae</taxon>
        <taxon>Andropogonodae</taxon>
        <taxon>Andropogoneae</taxon>
        <taxon>Saccharinae</taxon>
        <taxon>Miscanthus</taxon>
    </lineage>
</organism>
<reference evidence="2" key="1">
    <citation type="submission" date="2020-10" db="EMBL/GenBank/DDBJ databases">
        <authorList>
            <person name="Han B."/>
            <person name="Lu T."/>
            <person name="Zhao Q."/>
            <person name="Huang X."/>
            <person name="Zhao Y."/>
        </authorList>
    </citation>
    <scope>NUCLEOTIDE SEQUENCE</scope>
</reference>
<keyword evidence="3" id="KW-1185">Reference proteome</keyword>
<protein>
    <submittedName>
        <fullName evidence="2">Uncharacterized protein</fullName>
    </submittedName>
</protein>
<feature type="compositionally biased region" description="Basic residues" evidence="1">
    <location>
        <begin position="193"/>
        <end position="202"/>
    </location>
</feature>
<gene>
    <name evidence="2" type="ORF">NCGR_LOCUS23340</name>
</gene>
<feature type="compositionally biased region" description="Basic and acidic residues" evidence="1">
    <location>
        <begin position="46"/>
        <end position="61"/>
    </location>
</feature>
<dbReference type="Proteomes" id="UP000604825">
    <property type="component" value="Unassembled WGS sequence"/>
</dbReference>
<sequence length="202" mass="20848">MAQARGGRLAQPKRNAGSRGAPGRTRPAQNPTTGTAWLPAGAAERASQKWSKEPRGHDARKGGWQGGCAAAGRSTDSDDGGTPARGEEDETRQSRTLAGGLHGSGRAGAAMAGRCERAAPWLARAQCTRSGTGTARTSAELSAAAAWARWWRGPVGSPALTRSGEVRAGGETVLQSSRLSAGSADGELGLLRAAKRKGRRQR</sequence>
<accession>A0A811P1L3</accession>
<dbReference type="EMBL" id="CAJGYO010000006">
    <property type="protein sequence ID" value="CAD6234961.1"/>
    <property type="molecule type" value="Genomic_DNA"/>
</dbReference>
<dbReference type="AlphaFoldDB" id="A0A811P1L3"/>
<name>A0A811P1L3_9POAL</name>
<evidence type="ECO:0000256" key="1">
    <source>
        <dbReference type="SAM" id="MobiDB-lite"/>
    </source>
</evidence>
<feature type="region of interest" description="Disordered" evidence="1">
    <location>
        <begin position="173"/>
        <end position="202"/>
    </location>
</feature>
<evidence type="ECO:0000313" key="3">
    <source>
        <dbReference type="Proteomes" id="UP000604825"/>
    </source>
</evidence>